<dbReference type="Proteomes" id="UP001189429">
    <property type="component" value="Unassembled WGS sequence"/>
</dbReference>
<name>A0ABN9PYW9_9DINO</name>
<gene>
    <name evidence="1" type="ORF">PCOR1329_LOCUS5373</name>
</gene>
<evidence type="ECO:0000313" key="1">
    <source>
        <dbReference type="EMBL" id="CAK0795824.1"/>
    </source>
</evidence>
<accession>A0ABN9PYW9</accession>
<proteinExistence type="predicted"/>
<evidence type="ECO:0000313" key="2">
    <source>
        <dbReference type="Proteomes" id="UP001189429"/>
    </source>
</evidence>
<comment type="caution">
    <text evidence="1">The sequence shown here is derived from an EMBL/GenBank/DDBJ whole genome shotgun (WGS) entry which is preliminary data.</text>
</comment>
<feature type="non-terminal residue" evidence="1">
    <location>
        <position position="1"/>
    </location>
</feature>
<protein>
    <submittedName>
        <fullName evidence="1">Uncharacterized protein</fullName>
    </submittedName>
</protein>
<sequence>VAGLPPRQVDAASGSARVCPRFTEQELRQLVVHSYRQQDLSTRQWVAHAKLGDAYSFFRRLSYGTVDKVLQHWDWYLYCLTFEATEIKDASLADDVAASMPLDLVDLQVVSNLLNVCITVSRFQEEALRFEPAQGDGPEYCIHLVDLIGKVTDTIQRIEHMEQSFEVELNNIRKSINTHIFKVGEAGQSYHITPSDADLGNSSMSTQGAAPIMSRRDLLRQIRAHLLEQCEAVRIIAGGQLLRHNRV</sequence>
<dbReference type="EMBL" id="CAUYUJ010001416">
    <property type="protein sequence ID" value="CAK0795824.1"/>
    <property type="molecule type" value="Genomic_DNA"/>
</dbReference>
<organism evidence="1 2">
    <name type="scientific">Prorocentrum cordatum</name>
    <dbReference type="NCBI Taxonomy" id="2364126"/>
    <lineage>
        <taxon>Eukaryota</taxon>
        <taxon>Sar</taxon>
        <taxon>Alveolata</taxon>
        <taxon>Dinophyceae</taxon>
        <taxon>Prorocentrales</taxon>
        <taxon>Prorocentraceae</taxon>
        <taxon>Prorocentrum</taxon>
    </lineage>
</organism>
<reference evidence="1" key="1">
    <citation type="submission" date="2023-10" db="EMBL/GenBank/DDBJ databases">
        <authorList>
            <person name="Chen Y."/>
            <person name="Shah S."/>
            <person name="Dougan E. K."/>
            <person name="Thang M."/>
            <person name="Chan C."/>
        </authorList>
    </citation>
    <scope>NUCLEOTIDE SEQUENCE [LARGE SCALE GENOMIC DNA]</scope>
</reference>
<keyword evidence="2" id="KW-1185">Reference proteome</keyword>